<accession>A0A0B1T9T5</accession>
<proteinExistence type="predicted"/>
<reference evidence="1 2" key="1">
    <citation type="submission" date="2014-03" db="EMBL/GenBank/DDBJ databases">
        <title>Draft genome of the hookworm Oesophagostomum dentatum.</title>
        <authorList>
            <person name="Mitreva M."/>
        </authorList>
    </citation>
    <scope>NUCLEOTIDE SEQUENCE [LARGE SCALE GENOMIC DNA]</scope>
    <source>
        <strain evidence="1 2">OD-Hann</strain>
    </source>
</reference>
<name>A0A0B1T9T5_OESDE</name>
<dbReference type="EMBL" id="KN551280">
    <property type="protein sequence ID" value="KHJ92557.1"/>
    <property type="molecule type" value="Genomic_DNA"/>
</dbReference>
<dbReference type="Proteomes" id="UP000053660">
    <property type="component" value="Unassembled WGS sequence"/>
</dbReference>
<evidence type="ECO:0000313" key="1">
    <source>
        <dbReference type="EMBL" id="KHJ92557.1"/>
    </source>
</evidence>
<dbReference type="AlphaFoldDB" id="A0A0B1T9T5"/>
<protein>
    <submittedName>
        <fullName evidence="1">Uncharacterized protein</fullName>
    </submittedName>
</protein>
<evidence type="ECO:0000313" key="2">
    <source>
        <dbReference type="Proteomes" id="UP000053660"/>
    </source>
</evidence>
<organism evidence="1 2">
    <name type="scientific">Oesophagostomum dentatum</name>
    <name type="common">Nodular worm</name>
    <dbReference type="NCBI Taxonomy" id="61180"/>
    <lineage>
        <taxon>Eukaryota</taxon>
        <taxon>Metazoa</taxon>
        <taxon>Ecdysozoa</taxon>
        <taxon>Nematoda</taxon>
        <taxon>Chromadorea</taxon>
        <taxon>Rhabditida</taxon>
        <taxon>Rhabditina</taxon>
        <taxon>Rhabditomorpha</taxon>
        <taxon>Strongyloidea</taxon>
        <taxon>Strongylidae</taxon>
        <taxon>Oesophagostomum</taxon>
    </lineage>
</organism>
<gene>
    <name evidence="1" type="ORF">OESDEN_07554</name>
</gene>
<feature type="non-terminal residue" evidence="1">
    <location>
        <position position="32"/>
    </location>
</feature>
<sequence>MLGSTTPLEASKPSYALKAWISLTNSSQKRIF</sequence>
<keyword evidence="2" id="KW-1185">Reference proteome</keyword>